<dbReference type="GO" id="GO:0005524">
    <property type="term" value="F:ATP binding"/>
    <property type="evidence" value="ECO:0007669"/>
    <property type="project" value="UniProtKB-KW"/>
</dbReference>
<sequence>MKHPGFRIKIKDLKDLYYDFLSEGDTDEYVLGSLLLKNRPFDCMEVLGNKTKNYFSIAFSLEATRKDYNYWFFEELQIPIKFLAASGEYKLQAGQTKDLIIVLDENDAAEMCIENYYGTIFISFGFEKTPAKKIININNFQSQLLKISNLVQQVVVGICRAQNIRVPKETLMLVSQSEAISAYDKNSTDQQPSSATQIKKKTSVILPIEKPKHGFDFIGGQAKAKSELQAIAESMKHPSVYQDWGTRPIKGILLEGPSGTGKTILAGALANAVEANFYNIKTSEIFTMWYGESANNIQKIFDAAKEAIKSSGKPSILFFDEVDALTGSRDHMHEESQRVINVILTNLDGLEPSVGLTVVTATNRLDAIDSTFLRPGRIDRIVQVPLPDAQGRRDIFSIHINACEATAQRTLFDVASFDWPLISEKTEDISGAEIAEIVRRVLEAKAREEIYTGSRPKLADNCDLLQQIKFYEKRSNGKTIGFV</sequence>
<dbReference type="InterPro" id="IPR027417">
    <property type="entry name" value="P-loop_NTPase"/>
</dbReference>
<keyword evidence="3" id="KW-0175">Coiled coil</keyword>
<dbReference type="InterPro" id="IPR003959">
    <property type="entry name" value="ATPase_AAA_core"/>
</dbReference>
<dbReference type="Pfam" id="PF00004">
    <property type="entry name" value="AAA"/>
    <property type="match status" value="1"/>
</dbReference>
<dbReference type="EMBL" id="PFAM01000023">
    <property type="protein sequence ID" value="PIT95725.1"/>
    <property type="molecule type" value="Genomic_DNA"/>
</dbReference>
<gene>
    <name evidence="5" type="ORF">COT94_04015</name>
</gene>
<proteinExistence type="predicted"/>
<organism evidence="5 6">
    <name type="scientific">Candidatus Falkowbacteria bacterium CG10_big_fil_rev_8_21_14_0_10_37_14</name>
    <dbReference type="NCBI Taxonomy" id="1974561"/>
    <lineage>
        <taxon>Bacteria</taxon>
        <taxon>Candidatus Falkowiibacteriota</taxon>
    </lineage>
</organism>
<evidence type="ECO:0000256" key="3">
    <source>
        <dbReference type="ARBA" id="ARBA00023054"/>
    </source>
</evidence>
<reference evidence="6" key="1">
    <citation type="submission" date="2017-09" db="EMBL/GenBank/DDBJ databases">
        <title>Depth-based differentiation of microbial function through sediment-hosted aquifers and enrichment of novel symbionts in the deep terrestrial subsurface.</title>
        <authorList>
            <person name="Probst A.J."/>
            <person name="Ladd B."/>
            <person name="Jarett J.K."/>
            <person name="Geller-Mcgrath D.E."/>
            <person name="Sieber C.M.K."/>
            <person name="Emerson J.B."/>
            <person name="Anantharaman K."/>
            <person name="Thomas B.C."/>
            <person name="Malmstrom R."/>
            <person name="Stieglmeier M."/>
            <person name="Klingl A."/>
            <person name="Woyke T."/>
            <person name="Ryan C.M."/>
            <person name="Banfield J.F."/>
        </authorList>
    </citation>
    <scope>NUCLEOTIDE SEQUENCE [LARGE SCALE GENOMIC DNA]</scope>
</reference>
<name>A0A2M6WSK4_9BACT</name>
<evidence type="ECO:0000313" key="6">
    <source>
        <dbReference type="Proteomes" id="UP000228533"/>
    </source>
</evidence>
<dbReference type="GO" id="GO:0016887">
    <property type="term" value="F:ATP hydrolysis activity"/>
    <property type="evidence" value="ECO:0007669"/>
    <property type="project" value="InterPro"/>
</dbReference>
<keyword evidence="1" id="KW-0547">Nucleotide-binding</keyword>
<feature type="domain" description="AAA+ ATPase" evidence="4">
    <location>
        <begin position="248"/>
        <end position="388"/>
    </location>
</feature>
<evidence type="ECO:0000259" key="4">
    <source>
        <dbReference type="SMART" id="SM00382"/>
    </source>
</evidence>
<comment type="caution">
    <text evidence="5">The sequence shown here is derived from an EMBL/GenBank/DDBJ whole genome shotgun (WGS) entry which is preliminary data.</text>
</comment>
<keyword evidence="2" id="KW-0067">ATP-binding</keyword>
<dbReference type="InterPro" id="IPR050168">
    <property type="entry name" value="AAA_ATPase_domain"/>
</dbReference>
<dbReference type="Gene3D" id="3.40.50.300">
    <property type="entry name" value="P-loop containing nucleotide triphosphate hydrolases"/>
    <property type="match status" value="1"/>
</dbReference>
<dbReference type="SUPFAM" id="SSF52540">
    <property type="entry name" value="P-loop containing nucleoside triphosphate hydrolases"/>
    <property type="match status" value="1"/>
</dbReference>
<dbReference type="SMART" id="SM00382">
    <property type="entry name" value="AAA"/>
    <property type="match status" value="1"/>
</dbReference>
<dbReference type="PANTHER" id="PTHR23077">
    <property type="entry name" value="AAA-FAMILY ATPASE"/>
    <property type="match status" value="1"/>
</dbReference>
<dbReference type="Gene3D" id="1.10.8.60">
    <property type="match status" value="1"/>
</dbReference>
<protein>
    <recommendedName>
        <fullName evidence="4">AAA+ ATPase domain-containing protein</fullName>
    </recommendedName>
</protein>
<evidence type="ECO:0000256" key="2">
    <source>
        <dbReference type="ARBA" id="ARBA00022840"/>
    </source>
</evidence>
<dbReference type="FunFam" id="3.40.50.300:FF:001025">
    <property type="entry name" value="ATPase family, AAA domain-containing 2B"/>
    <property type="match status" value="1"/>
</dbReference>
<evidence type="ECO:0000256" key="1">
    <source>
        <dbReference type="ARBA" id="ARBA00022741"/>
    </source>
</evidence>
<evidence type="ECO:0000313" key="5">
    <source>
        <dbReference type="EMBL" id="PIT95725.1"/>
    </source>
</evidence>
<accession>A0A2M6WSK4</accession>
<dbReference type="PANTHER" id="PTHR23077:SF171">
    <property type="entry name" value="NUCLEAR VALOSIN-CONTAINING PROTEIN-LIKE"/>
    <property type="match status" value="1"/>
</dbReference>
<dbReference type="InterPro" id="IPR003593">
    <property type="entry name" value="AAA+_ATPase"/>
</dbReference>
<dbReference type="AlphaFoldDB" id="A0A2M6WSK4"/>
<dbReference type="Proteomes" id="UP000228533">
    <property type="component" value="Unassembled WGS sequence"/>
</dbReference>